<dbReference type="AlphaFoldDB" id="A0A921GFH1"/>
<protein>
    <submittedName>
        <fullName evidence="3">ATP-binding cassette domain-containing protein</fullName>
    </submittedName>
</protein>
<reference evidence="3" key="2">
    <citation type="submission" date="2021-09" db="EMBL/GenBank/DDBJ databases">
        <authorList>
            <person name="Gilroy R."/>
        </authorList>
    </citation>
    <scope>NUCLEOTIDE SEQUENCE</scope>
    <source>
        <strain evidence="3">CHK124-7917</strain>
    </source>
</reference>
<dbReference type="PANTHER" id="PTHR24220:SF86">
    <property type="entry name" value="ABC TRANSPORTER ABCH.1"/>
    <property type="match status" value="1"/>
</dbReference>
<evidence type="ECO:0000313" key="4">
    <source>
        <dbReference type="Proteomes" id="UP000697330"/>
    </source>
</evidence>
<feature type="domain" description="ABC transporter" evidence="2">
    <location>
        <begin position="1"/>
        <end position="26"/>
    </location>
</feature>
<dbReference type="Gene3D" id="3.40.50.300">
    <property type="entry name" value="P-loop containing nucleotide triphosphate hydrolases"/>
    <property type="match status" value="1"/>
</dbReference>
<sequence>GGQMQRVAIARALVNDPAIILADEPTGNLDTATGEMVMRTFQRMQRRGKTIILITHDPEVAAWADRTVHIRDGRLFSDEEERAYLAGLARVEEGAGEGGEAAGPSPSSSAAQKNRSRLLGVPCL</sequence>
<proteinExistence type="predicted"/>
<feature type="region of interest" description="Disordered" evidence="1">
    <location>
        <begin position="94"/>
        <end position="124"/>
    </location>
</feature>
<dbReference type="GO" id="GO:0016887">
    <property type="term" value="F:ATP hydrolysis activity"/>
    <property type="evidence" value="ECO:0007669"/>
    <property type="project" value="InterPro"/>
</dbReference>
<dbReference type="InterPro" id="IPR015854">
    <property type="entry name" value="ABC_transpr_LolD-like"/>
</dbReference>
<keyword evidence="3" id="KW-0547">Nucleotide-binding</keyword>
<dbReference type="Proteomes" id="UP000697330">
    <property type="component" value="Unassembled WGS sequence"/>
</dbReference>
<dbReference type="SUPFAM" id="SSF52540">
    <property type="entry name" value="P-loop containing nucleoside triphosphate hydrolases"/>
    <property type="match status" value="1"/>
</dbReference>
<evidence type="ECO:0000256" key="1">
    <source>
        <dbReference type="SAM" id="MobiDB-lite"/>
    </source>
</evidence>
<comment type="caution">
    <text evidence="3">The sequence shown here is derived from an EMBL/GenBank/DDBJ whole genome shotgun (WGS) entry which is preliminary data.</text>
</comment>
<dbReference type="InterPro" id="IPR003439">
    <property type="entry name" value="ABC_transporter-like_ATP-bd"/>
</dbReference>
<dbReference type="GO" id="GO:0005886">
    <property type="term" value="C:plasma membrane"/>
    <property type="evidence" value="ECO:0007669"/>
    <property type="project" value="TreeGrafter"/>
</dbReference>
<reference evidence="3" key="1">
    <citation type="journal article" date="2021" name="PeerJ">
        <title>Extensive microbial diversity within the chicken gut microbiome revealed by metagenomics and culture.</title>
        <authorList>
            <person name="Gilroy R."/>
            <person name="Ravi A."/>
            <person name="Getino M."/>
            <person name="Pursley I."/>
            <person name="Horton D.L."/>
            <person name="Alikhan N.F."/>
            <person name="Baker D."/>
            <person name="Gharbi K."/>
            <person name="Hall N."/>
            <person name="Watson M."/>
            <person name="Adriaenssens E.M."/>
            <person name="Foster-Nyarko E."/>
            <person name="Jarju S."/>
            <person name="Secka A."/>
            <person name="Antonio M."/>
            <person name="Oren A."/>
            <person name="Chaudhuri R.R."/>
            <person name="La Ragione R."/>
            <person name="Hildebrand F."/>
            <person name="Pallen M.J."/>
        </authorList>
    </citation>
    <scope>NUCLEOTIDE SEQUENCE</scope>
    <source>
        <strain evidence="3">CHK124-7917</strain>
    </source>
</reference>
<evidence type="ECO:0000313" key="3">
    <source>
        <dbReference type="EMBL" id="HJF45357.1"/>
    </source>
</evidence>
<feature type="non-terminal residue" evidence="3">
    <location>
        <position position="1"/>
    </location>
</feature>
<dbReference type="Pfam" id="PF00005">
    <property type="entry name" value="ABC_tran"/>
    <property type="match status" value="1"/>
</dbReference>
<gene>
    <name evidence="3" type="ORF">K8U72_06185</name>
</gene>
<accession>A0A921GFH1</accession>
<dbReference type="EMBL" id="DYWQ01000090">
    <property type="protein sequence ID" value="HJF45357.1"/>
    <property type="molecule type" value="Genomic_DNA"/>
</dbReference>
<feature type="compositionally biased region" description="Low complexity" evidence="1">
    <location>
        <begin position="102"/>
        <end position="111"/>
    </location>
</feature>
<dbReference type="GO" id="GO:0005524">
    <property type="term" value="F:ATP binding"/>
    <property type="evidence" value="ECO:0007669"/>
    <property type="project" value="UniProtKB-KW"/>
</dbReference>
<dbReference type="GO" id="GO:0022857">
    <property type="term" value="F:transmembrane transporter activity"/>
    <property type="evidence" value="ECO:0007669"/>
    <property type="project" value="TreeGrafter"/>
</dbReference>
<dbReference type="InterPro" id="IPR027417">
    <property type="entry name" value="P-loop_NTPase"/>
</dbReference>
<organism evidence="3 4">
    <name type="scientific">Thermophilibacter provencensis</name>
    <dbReference type="NCBI Taxonomy" id="1852386"/>
    <lineage>
        <taxon>Bacteria</taxon>
        <taxon>Bacillati</taxon>
        <taxon>Actinomycetota</taxon>
        <taxon>Coriobacteriia</taxon>
        <taxon>Coriobacteriales</taxon>
        <taxon>Atopobiaceae</taxon>
        <taxon>Thermophilibacter</taxon>
    </lineage>
</organism>
<keyword evidence="3" id="KW-0067">ATP-binding</keyword>
<dbReference type="PANTHER" id="PTHR24220">
    <property type="entry name" value="IMPORT ATP-BINDING PROTEIN"/>
    <property type="match status" value="1"/>
</dbReference>
<evidence type="ECO:0000259" key="2">
    <source>
        <dbReference type="Pfam" id="PF00005"/>
    </source>
</evidence>
<dbReference type="RefSeq" id="WP_274959138.1">
    <property type="nucleotide sequence ID" value="NZ_DYWQ01000090.1"/>
</dbReference>
<name>A0A921GFH1_9ACTN</name>